<name>A0ABR2CLB9_9ROSI</name>
<evidence type="ECO:0000313" key="1">
    <source>
        <dbReference type="EMBL" id="KAK8519664.1"/>
    </source>
</evidence>
<evidence type="ECO:0000313" key="2">
    <source>
        <dbReference type="Proteomes" id="UP001472677"/>
    </source>
</evidence>
<dbReference type="Proteomes" id="UP001472677">
    <property type="component" value="Unassembled WGS sequence"/>
</dbReference>
<protein>
    <submittedName>
        <fullName evidence="1">Uncharacterized protein</fullName>
    </submittedName>
</protein>
<reference evidence="1 2" key="1">
    <citation type="journal article" date="2024" name="G3 (Bethesda)">
        <title>Genome assembly of Hibiscus sabdariffa L. provides insights into metabolisms of medicinal natural products.</title>
        <authorList>
            <person name="Kim T."/>
        </authorList>
    </citation>
    <scope>NUCLEOTIDE SEQUENCE [LARGE SCALE GENOMIC DNA]</scope>
    <source>
        <strain evidence="1">TK-2024</strain>
        <tissue evidence="1">Old leaves</tissue>
    </source>
</reference>
<accession>A0ABR2CLB9</accession>
<keyword evidence="2" id="KW-1185">Reference proteome</keyword>
<gene>
    <name evidence="1" type="ORF">V6N12_030031</name>
</gene>
<sequence length="86" mass="9688">MRNPSENLGGEFPTLTGTWWSVARNDSYPKRVVIFGTSWIVIVVEAQPVAKKGRYDIEPTLVNVVDDKQLDDFFDTPMGDIDETPT</sequence>
<dbReference type="EMBL" id="JBBPBM010000050">
    <property type="protein sequence ID" value="KAK8519664.1"/>
    <property type="molecule type" value="Genomic_DNA"/>
</dbReference>
<proteinExistence type="predicted"/>
<organism evidence="1 2">
    <name type="scientific">Hibiscus sabdariffa</name>
    <name type="common">roselle</name>
    <dbReference type="NCBI Taxonomy" id="183260"/>
    <lineage>
        <taxon>Eukaryota</taxon>
        <taxon>Viridiplantae</taxon>
        <taxon>Streptophyta</taxon>
        <taxon>Embryophyta</taxon>
        <taxon>Tracheophyta</taxon>
        <taxon>Spermatophyta</taxon>
        <taxon>Magnoliopsida</taxon>
        <taxon>eudicotyledons</taxon>
        <taxon>Gunneridae</taxon>
        <taxon>Pentapetalae</taxon>
        <taxon>rosids</taxon>
        <taxon>malvids</taxon>
        <taxon>Malvales</taxon>
        <taxon>Malvaceae</taxon>
        <taxon>Malvoideae</taxon>
        <taxon>Hibiscus</taxon>
    </lineage>
</organism>
<comment type="caution">
    <text evidence="1">The sequence shown here is derived from an EMBL/GenBank/DDBJ whole genome shotgun (WGS) entry which is preliminary data.</text>
</comment>